<keyword evidence="7 18" id="KW-0732">Signal</keyword>
<dbReference type="FunFam" id="3.20.20.80:FF:000008">
    <property type="entry name" value="Glucan endo-1,3-beta-glucosidase 5"/>
    <property type="match status" value="1"/>
</dbReference>
<dbReference type="GO" id="GO:0042973">
    <property type="term" value="F:glucan endo-1,3-beta-D-glucosidase activity"/>
    <property type="evidence" value="ECO:0007669"/>
    <property type="project" value="UniProtKB-EC"/>
</dbReference>
<organism evidence="20 21">
    <name type="scientific">Cuscuta campestris</name>
    <dbReference type="NCBI Taxonomy" id="132261"/>
    <lineage>
        <taxon>Eukaryota</taxon>
        <taxon>Viridiplantae</taxon>
        <taxon>Streptophyta</taxon>
        <taxon>Embryophyta</taxon>
        <taxon>Tracheophyta</taxon>
        <taxon>Spermatophyta</taxon>
        <taxon>Magnoliopsida</taxon>
        <taxon>eudicotyledons</taxon>
        <taxon>Gunneridae</taxon>
        <taxon>Pentapetalae</taxon>
        <taxon>asterids</taxon>
        <taxon>lamiids</taxon>
        <taxon>Solanales</taxon>
        <taxon>Convolvulaceae</taxon>
        <taxon>Cuscuteae</taxon>
        <taxon>Cuscuta</taxon>
        <taxon>Cuscuta subgen. Grammica</taxon>
        <taxon>Cuscuta sect. Cleistogrammica</taxon>
    </lineage>
</organism>
<dbReference type="SMART" id="SM00768">
    <property type="entry name" value="X8"/>
    <property type="match status" value="1"/>
</dbReference>
<evidence type="ECO:0000256" key="4">
    <source>
        <dbReference type="ARBA" id="ARBA00012780"/>
    </source>
</evidence>
<keyword evidence="12" id="KW-0325">Glycoprotein</keyword>
<evidence type="ECO:0000256" key="2">
    <source>
        <dbReference type="ARBA" id="ARBA00004609"/>
    </source>
</evidence>
<evidence type="ECO:0000256" key="17">
    <source>
        <dbReference type="SAM" id="MobiDB-lite"/>
    </source>
</evidence>
<dbReference type="SUPFAM" id="SSF51445">
    <property type="entry name" value="(Trans)glycosidases"/>
    <property type="match status" value="1"/>
</dbReference>
<dbReference type="OrthoDB" id="408788at2759"/>
<protein>
    <recommendedName>
        <fullName evidence="4">glucan endo-1,3-beta-D-glucosidase</fullName>
        <ecNumber evidence="4">3.2.1.39</ecNumber>
    </recommendedName>
</protein>
<dbReference type="Proteomes" id="UP000595140">
    <property type="component" value="Unassembled WGS sequence"/>
</dbReference>
<dbReference type="AlphaFoldDB" id="A0A484LLC7"/>
<dbReference type="InterPro" id="IPR000490">
    <property type="entry name" value="Glyco_hydro_17"/>
</dbReference>
<evidence type="ECO:0000256" key="12">
    <source>
        <dbReference type="ARBA" id="ARBA00023180"/>
    </source>
</evidence>
<evidence type="ECO:0000256" key="15">
    <source>
        <dbReference type="RuleBase" id="RU004335"/>
    </source>
</evidence>
<evidence type="ECO:0000256" key="1">
    <source>
        <dbReference type="ARBA" id="ARBA00000382"/>
    </source>
</evidence>
<dbReference type="GO" id="GO:0006952">
    <property type="term" value="P:defense response"/>
    <property type="evidence" value="ECO:0007669"/>
    <property type="project" value="UniProtKB-KW"/>
</dbReference>
<feature type="coiled-coil region" evidence="16">
    <location>
        <begin position="550"/>
        <end position="577"/>
    </location>
</feature>
<dbReference type="FunFam" id="1.20.58.1040:FF:000002">
    <property type="entry name" value="Glucan endo-1,3-beta-glucosidase 8"/>
    <property type="match status" value="1"/>
</dbReference>
<proteinExistence type="inferred from homology"/>
<name>A0A484LLC7_9ASTE</name>
<dbReference type="Gene3D" id="3.20.20.80">
    <property type="entry name" value="Glycosidases"/>
    <property type="match status" value="1"/>
</dbReference>
<feature type="signal peptide" evidence="18">
    <location>
        <begin position="1"/>
        <end position="26"/>
    </location>
</feature>
<dbReference type="Pfam" id="PF02458">
    <property type="entry name" value="Transferase"/>
    <property type="match status" value="1"/>
</dbReference>
<feature type="region of interest" description="Disordered" evidence="17">
    <location>
        <begin position="582"/>
        <end position="632"/>
    </location>
</feature>
<evidence type="ECO:0000256" key="9">
    <source>
        <dbReference type="ARBA" id="ARBA00022821"/>
    </source>
</evidence>
<keyword evidence="10" id="KW-0472">Membrane</keyword>
<dbReference type="GO" id="GO:0005975">
    <property type="term" value="P:carbohydrate metabolic process"/>
    <property type="evidence" value="ECO:0007669"/>
    <property type="project" value="InterPro"/>
</dbReference>
<keyword evidence="16" id="KW-0175">Coiled coil</keyword>
<evidence type="ECO:0000313" key="20">
    <source>
        <dbReference type="EMBL" id="VFQ77210.1"/>
    </source>
</evidence>
<keyword evidence="14" id="KW-0326">Glycosidase</keyword>
<evidence type="ECO:0000256" key="14">
    <source>
        <dbReference type="ARBA" id="ARBA00023295"/>
    </source>
</evidence>
<dbReference type="InterPro" id="IPR012946">
    <property type="entry name" value="X8"/>
</dbReference>
<feature type="region of interest" description="Disordered" evidence="17">
    <location>
        <begin position="492"/>
        <end position="541"/>
    </location>
</feature>
<evidence type="ECO:0000256" key="3">
    <source>
        <dbReference type="ARBA" id="ARBA00008773"/>
    </source>
</evidence>
<evidence type="ECO:0000256" key="5">
    <source>
        <dbReference type="ARBA" id="ARBA00022475"/>
    </source>
</evidence>
<evidence type="ECO:0000256" key="16">
    <source>
        <dbReference type="SAM" id="Coils"/>
    </source>
</evidence>
<evidence type="ECO:0000256" key="10">
    <source>
        <dbReference type="ARBA" id="ARBA00023136"/>
    </source>
</evidence>
<feature type="compositionally biased region" description="Acidic residues" evidence="17">
    <location>
        <begin position="507"/>
        <end position="522"/>
    </location>
</feature>
<reference evidence="20 21" key="1">
    <citation type="submission" date="2018-04" db="EMBL/GenBank/DDBJ databases">
        <authorList>
            <person name="Vogel A."/>
        </authorList>
    </citation>
    <scope>NUCLEOTIDE SEQUENCE [LARGE SCALE GENOMIC DNA]</scope>
</reference>
<dbReference type="PANTHER" id="PTHR32227">
    <property type="entry name" value="GLUCAN ENDO-1,3-BETA-GLUCOSIDASE BG1-RELATED-RELATED"/>
    <property type="match status" value="1"/>
</dbReference>
<gene>
    <name evidence="20" type="ORF">CCAM_LOCUS18986</name>
</gene>
<evidence type="ECO:0000256" key="18">
    <source>
        <dbReference type="SAM" id="SignalP"/>
    </source>
</evidence>
<evidence type="ECO:0000259" key="19">
    <source>
        <dbReference type="SMART" id="SM00768"/>
    </source>
</evidence>
<keyword evidence="11" id="KW-1015">Disulfide bond</keyword>
<dbReference type="EC" id="3.2.1.39" evidence="4"/>
<keyword evidence="5" id="KW-1003">Cell membrane</keyword>
<evidence type="ECO:0000256" key="8">
    <source>
        <dbReference type="ARBA" id="ARBA00022801"/>
    </source>
</evidence>
<evidence type="ECO:0000313" key="21">
    <source>
        <dbReference type="Proteomes" id="UP000595140"/>
    </source>
</evidence>
<keyword evidence="9" id="KW-0611">Plant defense</keyword>
<feature type="domain" description="X8" evidence="19">
    <location>
        <begin position="361"/>
        <end position="447"/>
    </location>
</feature>
<dbReference type="GO" id="GO:0005886">
    <property type="term" value="C:plasma membrane"/>
    <property type="evidence" value="ECO:0007669"/>
    <property type="project" value="UniProtKB-SubCell"/>
</dbReference>
<keyword evidence="21" id="KW-1185">Reference proteome</keyword>
<dbReference type="EMBL" id="OOIL02001645">
    <property type="protein sequence ID" value="VFQ77210.1"/>
    <property type="molecule type" value="Genomic_DNA"/>
</dbReference>
<dbReference type="Gene3D" id="3.30.559.10">
    <property type="entry name" value="Chloramphenicol acetyltransferase-like domain"/>
    <property type="match status" value="2"/>
</dbReference>
<dbReference type="GO" id="GO:0098552">
    <property type="term" value="C:side of membrane"/>
    <property type="evidence" value="ECO:0007669"/>
    <property type="project" value="UniProtKB-KW"/>
</dbReference>
<evidence type="ECO:0000256" key="7">
    <source>
        <dbReference type="ARBA" id="ARBA00022729"/>
    </source>
</evidence>
<dbReference type="Gene3D" id="1.20.58.1040">
    <property type="match status" value="1"/>
</dbReference>
<keyword evidence="6" id="KW-0336">GPI-anchor</keyword>
<dbReference type="InterPro" id="IPR023213">
    <property type="entry name" value="CAT-like_dom_sf"/>
</dbReference>
<accession>A0A484LLC7</accession>
<comment type="similarity">
    <text evidence="3 15">Belongs to the glycosyl hydrolase 17 family.</text>
</comment>
<evidence type="ECO:0000256" key="13">
    <source>
        <dbReference type="ARBA" id="ARBA00023288"/>
    </source>
</evidence>
<dbReference type="InterPro" id="IPR044965">
    <property type="entry name" value="Glyco_hydro_17_plant"/>
</dbReference>
<dbReference type="Pfam" id="PF00332">
    <property type="entry name" value="Glyco_hydro_17"/>
    <property type="match status" value="1"/>
</dbReference>
<dbReference type="Pfam" id="PF07983">
    <property type="entry name" value="X8"/>
    <property type="match status" value="1"/>
</dbReference>
<evidence type="ECO:0000256" key="6">
    <source>
        <dbReference type="ARBA" id="ARBA00022622"/>
    </source>
</evidence>
<comment type="subcellular location">
    <subcellularLocation>
        <location evidence="2">Cell membrane</location>
        <topology evidence="2">Lipid-anchor</topology>
        <topology evidence="2">GPI-anchor</topology>
    </subcellularLocation>
</comment>
<comment type="catalytic activity">
    <reaction evidence="1">
        <text>Hydrolysis of (1-&gt;3)-beta-D-glucosidic linkages in (1-&gt;3)-beta-D-glucans.</text>
        <dbReference type="EC" id="3.2.1.39"/>
    </reaction>
</comment>
<dbReference type="InterPro" id="IPR017853">
    <property type="entry name" value="GH"/>
</dbReference>
<keyword evidence="13" id="KW-0449">Lipoprotein</keyword>
<sequence length="1161" mass="129119">MGKEWCSVGFLIGVLALGLLVSKGSGVGVNWGTMSSHQLPPRKVVKALKDNGFDKVKLFEADAEILDALAGTGIEVMLALPNLMLQEMSQDPGAASAWVEANVTRYCCSPGGVKIRYVAVGNEPFLKTYNGSFVSYTLPALRNIQEAINQAGLGTEVKATVPFNADIYFSPDSNPVPSAGDFRPEIRDITIQIVQYLTQNGAPFVVNIYPFLSLYSNAYFPVDFAFFDGLSKPVRDGIAVYTNVFDANLDTLIWALRKAGYPNTKVVIGEVGWPTDGDENANAQNAMRFNQGLIRHALSGEGTPISLIDENAKSIAPGSFERHWGIFEYDGKPKYELDLSGKGVRNKGLVAVEGVVYMHKRWCILNPEVEEISNDDELARNVDYACSLSDCTALEYGSSCNHLSARGNASYAFNMYYQFKNQNGWDCDFSRLAVVTDVDPSDEECLFPVMITEAHSVMLLHKRLLYILLAIAEGCIVFLLLLPLKLRGAQQQQQLRSSKPRETKECETEDESLDEVDEDIEQDQDHEQEVPTEEEPIVKAPVVVLAPKQSQRQISKKELKKKELEELEAMVAEFGCNQLEEMDGAPGVTHDKIEGNENGGIDGKDNGGGESKNAKKKKKKPKEAKEQRNGVEVVDDKTGVEKEEAEDAVGVDVKEKIKKVQSMRIKKSSKEMDAAAKAAASEAAARRAKVAAAAKKKEKNHYNQQPLRCLFIMNPRVEEMHFPDLDIPIRIDRVSPVLPEGPIPVGHGDTLYLSNLDDMVGVRVFTPTVYFYRPPCDPKPVTKTLEDALARVLVPYYPFSGRLRECGNGKLEVFFEPNQGAVLVEAHSEMSLGSLGDLTVPNPDWKALIYSFPSEEHYKVIDMPLLIAQVTQFSGGGLSLGLRMCHCLCDGIGAMQFLNAWATTAREGFVSLRPNPCWDREFFRARDPVRVEYPHLEFSRIDDESTLTRSLWETKPTQKCFRVTREYQAFVKSLAGDSLSTTFDAMAAHIWRSWVRALDVKPRDYELRLTFAVNARQKLKNPPLREGFYGNALGVACATSSVIGLLNGPLADTARLVREARLAVSEEYLRSTIDYIELDRPKKLEFGGKLTITQWTRFSLYESADFGWGRPIYAGPIDLTPTPQVCVFLPEGREDCDGTMLVCICLPKSACNKFKELLYNF</sequence>
<feature type="chain" id="PRO_5019820244" description="glucan endo-1,3-beta-D-glucosidase" evidence="18">
    <location>
        <begin position="27"/>
        <end position="1161"/>
    </location>
</feature>
<evidence type="ECO:0000256" key="11">
    <source>
        <dbReference type="ARBA" id="ARBA00023157"/>
    </source>
</evidence>
<keyword evidence="8" id="KW-0378">Hydrolase</keyword>
<feature type="compositionally biased region" description="Basic and acidic residues" evidence="17">
    <location>
        <begin position="623"/>
        <end position="632"/>
    </location>
</feature>